<proteinExistence type="predicted"/>
<dbReference type="AlphaFoldDB" id="A0A1G9RKX4"/>
<accession>A0A1G9RKX4</accession>
<reference evidence="3" key="1">
    <citation type="submission" date="2016-10" db="EMBL/GenBank/DDBJ databases">
        <authorList>
            <person name="Varghese N."/>
            <person name="Submissions S."/>
        </authorList>
    </citation>
    <scope>NUCLEOTIDE SEQUENCE [LARGE SCALE GENOMIC DNA]</scope>
    <source>
        <strain evidence="3">DSM 19886</strain>
    </source>
</reference>
<dbReference type="PROSITE" id="PS51257">
    <property type="entry name" value="PROKAR_LIPOPROTEIN"/>
    <property type="match status" value="1"/>
</dbReference>
<sequence length="664" mass="75739">MKNIIFKSILSLLVLVSSVGCQDTLEELYQDPDGFSKQQADAAGISIIAGYFTSQLTRGFFLRGDYGSAYHQLRSGSRIMGTGVQLYYTVSDYGLSYTLQDVENDWGSNSFNRGVFNNVNSAWVKQVLWAQKEYNKISEEDRTIMDELYMKLLHVMKAYAFQRATDLYDEVPYFQTGSAGALDGEKAEYLGQEEIYPIIIEELKEVETYLEGVVLSSAEQGSFQQQDVIFGGNLMQWRKYINSLRLRWAMNVSEVMPSLTTSVLSELDGKPLFDQYTDVAGLADIAIVEPYRLQVELGITRAFRERADECRAPKRFLEDVMHCVPTESSVVVNGETLFYFDGDNSETGLMDGTVDPRTAYIYSKDILGRYVGAETTWDDGSDPNSYFSKAMRAYYINHPIMTDPGVTEITFGTPGNEQKITLSDEAAADLSQREAFLLKAFREHCSQYNDISWTIGTDKNMISEYNVRPQYNFDVRYPTLHAVETELSLAEAAVRGFGTLNGSAEDHYRNAIELSCKYWYDLNTDNNYSQQTTPSFPSNMDQSRIDRDRPSMQYDPGAYAANEAQRFAGLSSEEKVRAIFNQLQLHYNMFNFETPYAAARRLVNYLGDNPGSPYEVFQWKERFLYNPSIQATDPENWAKISQHDDFNLPLWFTGRQTKWKNVLE</sequence>
<evidence type="ECO:0000256" key="1">
    <source>
        <dbReference type="SAM" id="SignalP"/>
    </source>
</evidence>
<dbReference type="Gene3D" id="1.25.40.390">
    <property type="match status" value="2"/>
</dbReference>
<dbReference type="EMBL" id="FNGV01000006">
    <property type="protein sequence ID" value="SDM23873.1"/>
    <property type="molecule type" value="Genomic_DNA"/>
</dbReference>
<dbReference type="InterPro" id="IPR041662">
    <property type="entry name" value="SusD-like_2"/>
</dbReference>
<dbReference type="RefSeq" id="WP_089890331.1">
    <property type="nucleotide sequence ID" value="NZ_FNGV01000006.1"/>
</dbReference>
<dbReference type="SUPFAM" id="SSF48452">
    <property type="entry name" value="TPR-like"/>
    <property type="match status" value="1"/>
</dbReference>
<feature type="signal peptide" evidence="1">
    <location>
        <begin position="1"/>
        <end position="22"/>
    </location>
</feature>
<feature type="chain" id="PRO_5011701689" evidence="1">
    <location>
        <begin position="23"/>
        <end position="664"/>
    </location>
</feature>
<keyword evidence="1" id="KW-0732">Signal</keyword>
<dbReference type="Pfam" id="PF12771">
    <property type="entry name" value="SusD-like_2"/>
    <property type="match status" value="2"/>
</dbReference>
<evidence type="ECO:0000313" key="2">
    <source>
        <dbReference type="EMBL" id="SDM23873.1"/>
    </source>
</evidence>
<organism evidence="2 3">
    <name type="scientific">Kriegella aquimaris</name>
    <dbReference type="NCBI Taxonomy" id="192904"/>
    <lineage>
        <taxon>Bacteria</taxon>
        <taxon>Pseudomonadati</taxon>
        <taxon>Bacteroidota</taxon>
        <taxon>Flavobacteriia</taxon>
        <taxon>Flavobacteriales</taxon>
        <taxon>Flavobacteriaceae</taxon>
        <taxon>Kriegella</taxon>
    </lineage>
</organism>
<dbReference type="InterPro" id="IPR011990">
    <property type="entry name" value="TPR-like_helical_dom_sf"/>
</dbReference>
<dbReference type="Proteomes" id="UP000199440">
    <property type="component" value="Unassembled WGS sequence"/>
</dbReference>
<gene>
    <name evidence="2" type="ORF">SAMN04488514_106185</name>
</gene>
<dbReference type="OrthoDB" id="1387301at2"/>
<keyword evidence="3" id="KW-1185">Reference proteome</keyword>
<keyword evidence="2" id="KW-0449">Lipoprotein</keyword>
<name>A0A1G9RKX4_9FLAO</name>
<evidence type="ECO:0000313" key="3">
    <source>
        <dbReference type="Proteomes" id="UP000199440"/>
    </source>
</evidence>
<dbReference type="STRING" id="192904.SAMN04488514_106185"/>
<protein>
    <submittedName>
        <fullName evidence="2">Susd and RagB outer membrane lipoprotein</fullName>
    </submittedName>
</protein>